<organism evidence="2 3">
    <name type="scientific">Ilex paraguariensis</name>
    <name type="common">yerba mate</name>
    <dbReference type="NCBI Taxonomy" id="185542"/>
    <lineage>
        <taxon>Eukaryota</taxon>
        <taxon>Viridiplantae</taxon>
        <taxon>Streptophyta</taxon>
        <taxon>Embryophyta</taxon>
        <taxon>Tracheophyta</taxon>
        <taxon>Spermatophyta</taxon>
        <taxon>Magnoliopsida</taxon>
        <taxon>eudicotyledons</taxon>
        <taxon>Gunneridae</taxon>
        <taxon>Pentapetalae</taxon>
        <taxon>asterids</taxon>
        <taxon>campanulids</taxon>
        <taxon>Aquifoliales</taxon>
        <taxon>Aquifoliaceae</taxon>
        <taxon>Ilex</taxon>
    </lineage>
</organism>
<dbReference type="Proteomes" id="UP001642360">
    <property type="component" value="Unassembled WGS sequence"/>
</dbReference>
<proteinExistence type="predicted"/>
<sequence length="260" mass="30227">MPSTIAKVKLQQLVGGGVDCGRVVRVDRFAAWDYKRAAFREAYLQCSNAIQSMENKLRTVSHTPHAKIDNVLKDSMEWKRKYEQVSSKQKVEEDQASIEIAILKFRSSAAEARLVAAREQAQFAQEEAEEWKQKYHIAEEEMKDKVAKIEQTEQHLTTLNLELKVAESKIKNYDMEISTLKREIKLGERLESASTTAQSFEREARILEQEKNLLEQKYQSKFDRFGEVQERCKIAERESKRATGAFDPFQVFLKKNFQLR</sequence>
<keyword evidence="1" id="KW-0175">Coiled coil</keyword>
<feature type="non-terminal residue" evidence="2">
    <location>
        <position position="260"/>
    </location>
</feature>
<name>A0ABC8R981_9AQUA</name>
<protein>
    <submittedName>
        <fullName evidence="2">Uncharacterized protein</fullName>
    </submittedName>
</protein>
<dbReference type="SUPFAM" id="SSF57997">
    <property type="entry name" value="Tropomyosin"/>
    <property type="match status" value="1"/>
</dbReference>
<feature type="coiled-coil region" evidence="1">
    <location>
        <begin position="107"/>
        <end position="224"/>
    </location>
</feature>
<comment type="caution">
    <text evidence="2">The sequence shown here is derived from an EMBL/GenBank/DDBJ whole genome shotgun (WGS) entry which is preliminary data.</text>
</comment>
<accession>A0ABC8R981</accession>
<evidence type="ECO:0000313" key="3">
    <source>
        <dbReference type="Proteomes" id="UP001642360"/>
    </source>
</evidence>
<dbReference type="AlphaFoldDB" id="A0ABC8R981"/>
<keyword evidence="3" id="KW-1185">Reference proteome</keyword>
<reference evidence="2 3" key="1">
    <citation type="submission" date="2024-02" db="EMBL/GenBank/DDBJ databases">
        <authorList>
            <person name="Vignale AGUSTIN F."/>
            <person name="Sosa J E."/>
            <person name="Modenutti C."/>
        </authorList>
    </citation>
    <scope>NUCLEOTIDE SEQUENCE [LARGE SCALE GENOMIC DNA]</scope>
</reference>
<evidence type="ECO:0000313" key="2">
    <source>
        <dbReference type="EMBL" id="CAK9141545.1"/>
    </source>
</evidence>
<dbReference type="EMBL" id="CAUOFW020001147">
    <property type="protein sequence ID" value="CAK9141545.1"/>
    <property type="molecule type" value="Genomic_DNA"/>
</dbReference>
<gene>
    <name evidence="2" type="ORF">ILEXP_LOCUS9137</name>
</gene>
<evidence type="ECO:0000256" key="1">
    <source>
        <dbReference type="SAM" id="Coils"/>
    </source>
</evidence>